<protein>
    <submittedName>
        <fullName evidence="1">Uncharacterized protein</fullName>
    </submittedName>
</protein>
<name>A0A6N2RE16_9ACTO</name>
<evidence type="ECO:0000313" key="1">
    <source>
        <dbReference type="EMBL" id="VYS79192.1"/>
    </source>
</evidence>
<proteinExistence type="predicted"/>
<accession>A0A6N2RE16</accession>
<gene>
    <name evidence="1" type="ORF">AOLFYP35_00318</name>
</gene>
<reference evidence="1" key="1">
    <citation type="submission" date="2019-11" db="EMBL/GenBank/DDBJ databases">
        <authorList>
            <person name="Feng L."/>
        </authorList>
    </citation>
    <scope>NUCLEOTIDE SEQUENCE</scope>
    <source>
        <strain evidence="1">AodontolyticusLFYP35</strain>
    </source>
</reference>
<dbReference type="AlphaFoldDB" id="A0A6N2RE16"/>
<dbReference type="EMBL" id="CACRSM010000002">
    <property type="protein sequence ID" value="VYS79192.1"/>
    <property type="molecule type" value="Genomic_DNA"/>
</dbReference>
<organism evidence="1">
    <name type="scientific">Schaalia odontolytica</name>
    <dbReference type="NCBI Taxonomy" id="1660"/>
    <lineage>
        <taxon>Bacteria</taxon>
        <taxon>Bacillati</taxon>
        <taxon>Actinomycetota</taxon>
        <taxon>Actinomycetes</taxon>
        <taxon>Actinomycetales</taxon>
        <taxon>Actinomycetaceae</taxon>
        <taxon>Schaalia</taxon>
    </lineage>
</organism>
<sequence>MTDISYDRYALGIVSKDQWTDGDDLAQVGAAVGKLNMVGIAYDLPAGDNVGVAALREALNHFRDYMSAAVLEYSDACSELGSGVAEVSQNMDSTETYNRDKACAAATRLGVGEYL</sequence>